<accession>A0A2P6MU12</accession>
<proteinExistence type="predicted"/>
<evidence type="ECO:0000313" key="1">
    <source>
        <dbReference type="EMBL" id="PRP75198.1"/>
    </source>
</evidence>
<keyword evidence="2" id="KW-1185">Reference proteome</keyword>
<name>A0A2P6MU12_9EUKA</name>
<comment type="caution">
    <text evidence="1">The sequence shown here is derived from an EMBL/GenBank/DDBJ whole genome shotgun (WGS) entry which is preliminary data.</text>
</comment>
<sequence>MVFIYRKHPFTQGDTKEKSDAKLSRDELASAFSLQASSIRIKRPDGVAAVIENAQDDIIYTVHGSPAGQGELTVFEDLGQSVYLDMLWAASSFSSLLSQLFLPVSTMYYKARMGFNTGITYLPLLHLLSNKFSSSTRSGTQAVKATGLVHKTGRTKKKN</sequence>
<dbReference type="AlphaFoldDB" id="A0A2P6MU12"/>
<dbReference type="InParanoid" id="A0A2P6MU12"/>
<dbReference type="EMBL" id="MDYQ01000411">
    <property type="protein sequence ID" value="PRP75198.1"/>
    <property type="molecule type" value="Genomic_DNA"/>
</dbReference>
<gene>
    <name evidence="1" type="ORF">PROFUN_15961</name>
</gene>
<organism evidence="1 2">
    <name type="scientific">Planoprotostelium fungivorum</name>
    <dbReference type="NCBI Taxonomy" id="1890364"/>
    <lineage>
        <taxon>Eukaryota</taxon>
        <taxon>Amoebozoa</taxon>
        <taxon>Evosea</taxon>
        <taxon>Variosea</taxon>
        <taxon>Cavosteliida</taxon>
        <taxon>Cavosteliaceae</taxon>
        <taxon>Planoprotostelium</taxon>
    </lineage>
</organism>
<dbReference type="Proteomes" id="UP000241769">
    <property type="component" value="Unassembled WGS sequence"/>
</dbReference>
<evidence type="ECO:0000313" key="2">
    <source>
        <dbReference type="Proteomes" id="UP000241769"/>
    </source>
</evidence>
<protein>
    <submittedName>
        <fullName evidence="1">Uncharacterized protein</fullName>
    </submittedName>
</protein>
<reference evidence="1 2" key="1">
    <citation type="journal article" date="2018" name="Genome Biol. Evol.">
        <title>Multiple Roots of Fruiting Body Formation in Amoebozoa.</title>
        <authorList>
            <person name="Hillmann F."/>
            <person name="Forbes G."/>
            <person name="Novohradska S."/>
            <person name="Ferling I."/>
            <person name="Riege K."/>
            <person name="Groth M."/>
            <person name="Westermann M."/>
            <person name="Marz M."/>
            <person name="Spaller T."/>
            <person name="Winckler T."/>
            <person name="Schaap P."/>
            <person name="Glockner G."/>
        </authorList>
    </citation>
    <scope>NUCLEOTIDE SEQUENCE [LARGE SCALE GENOMIC DNA]</scope>
    <source>
        <strain evidence="1 2">Jena</strain>
    </source>
</reference>